<dbReference type="PANTHER" id="PTHR44835:SF1">
    <property type="entry name" value="PROTEIN O-GLCNAC TRANSFERASE"/>
    <property type="match status" value="1"/>
</dbReference>
<sequence length="565" mass="63756">MKKSLQAGTPRVANKKAAAPAIAPEASAALQRADAFERRQQPEEALLQYMQALSFEPRLVHAWLRMGYIFLVALQWQRGIEALQTALELEPDSPDALRFMAFAEFNLGRLEEGRRLIERAASRSNESATWVLRAWIHSSIDKDPARTLRVYRDWGQRVADPFTARARPLVVADRSPRRKLRLGYVTGDFRRHSIAFFMMPVLQHHNPEEVDLHVFSTGAADDVTVAMRPFVPHWHNISELSQESLCEYIRAQRIDVLVDLSGHTLGDRLLTFAMRAAPVQTTWLGFMNTLGMKGMDYRLTDYGMDPVGREQYYVETLFRLECMASYAPPLHAPLRESPPMLEAGYPTLVSLNNSVKLTPHMLQVWRRILEARTDARLIIMVKEQTADAAQDAMQGRIEAAGMPVDRVFVLHQQPLEQFMEMGHIADVALDTSPISGGTTTLHALWMGLPIVALDAERGTDAATARTLQGIGLGDWVAADEDAYVARALQFMDDPELLIAHRARARDLLRGTALMDYRTRTAELEKAFRLMWLNYLRGDRKSLDYSADLELELQAYEASTATRSAA</sequence>
<evidence type="ECO:0000256" key="2">
    <source>
        <dbReference type="ARBA" id="ARBA00005386"/>
    </source>
</evidence>
<dbReference type="InterPro" id="IPR011990">
    <property type="entry name" value="TPR-like_helical_dom_sf"/>
</dbReference>
<gene>
    <name evidence="10" type="ORF">GT347_08145</name>
</gene>
<dbReference type="InterPro" id="IPR019734">
    <property type="entry name" value="TPR_rpt"/>
</dbReference>
<dbReference type="GO" id="GO:0097363">
    <property type="term" value="F:protein O-acetylglucosaminyltransferase activity"/>
    <property type="evidence" value="ECO:0007669"/>
    <property type="project" value="UniProtKB-EC"/>
</dbReference>
<dbReference type="Gene3D" id="3.40.50.2000">
    <property type="entry name" value="Glycogen Phosphorylase B"/>
    <property type="match status" value="1"/>
</dbReference>
<evidence type="ECO:0000256" key="8">
    <source>
        <dbReference type="PROSITE-ProRule" id="PRU00339"/>
    </source>
</evidence>
<name>A0A857J2J0_9BURK</name>
<dbReference type="SUPFAM" id="SSF53756">
    <property type="entry name" value="UDP-Glycosyltransferase/glycogen phosphorylase"/>
    <property type="match status" value="1"/>
</dbReference>
<dbReference type="InterPro" id="IPR029489">
    <property type="entry name" value="OGT/SEC/SPY_C"/>
</dbReference>
<dbReference type="PANTHER" id="PTHR44835">
    <property type="entry name" value="UDP-N-ACETYLGLUCOSAMINE--PEPTIDE N-ACETYLGLUCOSAMINYLTRANSFERASE SPINDLY-RELATED"/>
    <property type="match status" value="1"/>
</dbReference>
<dbReference type="Gene3D" id="3.40.50.11380">
    <property type="match status" value="1"/>
</dbReference>
<proteinExistence type="inferred from homology"/>
<dbReference type="AlphaFoldDB" id="A0A857J2J0"/>
<dbReference type="Pfam" id="PF14559">
    <property type="entry name" value="TPR_19"/>
    <property type="match status" value="1"/>
</dbReference>
<dbReference type="Proteomes" id="UP000464787">
    <property type="component" value="Chromosome"/>
</dbReference>
<evidence type="ECO:0000256" key="1">
    <source>
        <dbReference type="ARBA" id="ARBA00004922"/>
    </source>
</evidence>
<reference evidence="10 11" key="1">
    <citation type="submission" date="2020-01" db="EMBL/GenBank/DDBJ databases">
        <title>Genome sequencing of strain KACC 21265.</title>
        <authorList>
            <person name="Heo J."/>
            <person name="Kim S.-J."/>
            <person name="Kim J.-S."/>
            <person name="Hong S.-B."/>
            <person name="Kwon S.-W."/>
        </authorList>
    </citation>
    <scope>NUCLEOTIDE SEQUENCE [LARGE SCALE GENOMIC DNA]</scope>
    <source>
        <strain evidence="10 11">KACC 21265</strain>
    </source>
</reference>
<dbReference type="PROSITE" id="PS50005">
    <property type="entry name" value="TPR"/>
    <property type="match status" value="1"/>
</dbReference>
<dbReference type="SUPFAM" id="SSF48452">
    <property type="entry name" value="TPR-like"/>
    <property type="match status" value="1"/>
</dbReference>
<evidence type="ECO:0000256" key="3">
    <source>
        <dbReference type="ARBA" id="ARBA00011970"/>
    </source>
</evidence>
<dbReference type="Pfam" id="PF13844">
    <property type="entry name" value="Glyco_transf_41"/>
    <property type="match status" value="2"/>
</dbReference>
<feature type="repeat" description="TPR" evidence="8">
    <location>
        <begin position="60"/>
        <end position="93"/>
    </location>
</feature>
<accession>A0A857J2J0</accession>
<dbReference type="KEGG" id="xyk:GT347_08145"/>
<keyword evidence="6" id="KW-0677">Repeat</keyword>
<comment type="similarity">
    <text evidence="2">Belongs to the glycosyltransferase 41 family. O-GlcNAc transferase subfamily.</text>
</comment>
<feature type="domain" description="O-GlcNAc transferase C-terminal" evidence="9">
    <location>
        <begin position="351"/>
        <end position="522"/>
    </location>
</feature>
<keyword evidence="4" id="KW-0328">Glycosyltransferase</keyword>
<dbReference type="Gene3D" id="1.25.40.10">
    <property type="entry name" value="Tetratricopeptide repeat domain"/>
    <property type="match status" value="1"/>
</dbReference>
<evidence type="ECO:0000313" key="11">
    <source>
        <dbReference type="Proteomes" id="UP000464787"/>
    </source>
</evidence>
<evidence type="ECO:0000256" key="5">
    <source>
        <dbReference type="ARBA" id="ARBA00022679"/>
    </source>
</evidence>
<protein>
    <recommendedName>
        <fullName evidence="3">protein O-GlcNAc transferase</fullName>
        <ecNumber evidence="3">2.4.1.255</ecNumber>
    </recommendedName>
</protein>
<dbReference type="SMART" id="SM00028">
    <property type="entry name" value="TPR"/>
    <property type="match status" value="3"/>
</dbReference>
<keyword evidence="7 8" id="KW-0802">TPR repeat</keyword>
<evidence type="ECO:0000256" key="7">
    <source>
        <dbReference type="ARBA" id="ARBA00022803"/>
    </source>
</evidence>
<keyword evidence="5 10" id="KW-0808">Transferase</keyword>
<dbReference type="EMBL" id="CP047650">
    <property type="protein sequence ID" value="QHI97966.1"/>
    <property type="molecule type" value="Genomic_DNA"/>
</dbReference>
<dbReference type="InterPro" id="IPR051939">
    <property type="entry name" value="Glycosyltr_41/O-GlcNAc_trsf"/>
</dbReference>
<comment type="pathway">
    <text evidence="1">Protein modification; protein glycosylation.</text>
</comment>
<evidence type="ECO:0000313" key="10">
    <source>
        <dbReference type="EMBL" id="QHI97966.1"/>
    </source>
</evidence>
<dbReference type="EC" id="2.4.1.255" evidence="3"/>
<organism evidence="10 11">
    <name type="scientific">Xylophilus rhododendri</name>
    <dbReference type="NCBI Taxonomy" id="2697032"/>
    <lineage>
        <taxon>Bacteria</taxon>
        <taxon>Pseudomonadati</taxon>
        <taxon>Pseudomonadota</taxon>
        <taxon>Betaproteobacteria</taxon>
        <taxon>Burkholderiales</taxon>
        <taxon>Xylophilus</taxon>
    </lineage>
</organism>
<keyword evidence="11" id="KW-1185">Reference proteome</keyword>
<feature type="domain" description="O-GlcNAc transferase C-terminal" evidence="9">
    <location>
        <begin position="177"/>
        <end position="317"/>
    </location>
</feature>
<evidence type="ECO:0000256" key="6">
    <source>
        <dbReference type="ARBA" id="ARBA00022737"/>
    </source>
</evidence>
<evidence type="ECO:0000259" key="9">
    <source>
        <dbReference type="Pfam" id="PF13844"/>
    </source>
</evidence>
<evidence type="ECO:0000256" key="4">
    <source>
        <dbReference type="ARBA" id="ARBA00022676"/>
    </source>
</evidence>